<dbReference type="PROSITE" id="PS51736">
    <property type="entry name" value="RECOMBINASES_3"/>
    <property type="match status" value="1"/>
</dbReference>
<reference evidence="2" key="1">
    <citation type="journal article" date="2015" name="Nature">
        <title>Complex archaea that bridge the gap between prokaryotes and eukaryotes.</title>
        <authorList>
            <person name="Spang A."/>
            <person name="Saw J.H."/>
            <person name="Jorgensen S.L."/>
            <person name="Zaremba-Niedzwiedzka K."/>
            <person name="Martijn J."/>
            <person name="Lind A.E."/>
            <person name="van Eijk R."/>
            <person name="Schleper C."/>
            <person name="Guy L."/>
            <person name="Ettema T.J."/>
        </authorList>
    </citation>
    <scope>NUCLEOTIDE SEQUENCE</scope>
</reference>
<comment type="caution">
    <text evidence="2">The sequence shown here is derived from an EMBL/GenBank/DDBJ whole genome shotgun (WGS) entry which is preliminary data.</text>
</comment>
<sequence length="44" mass="4947">MLIGYVRVSKNDGSQLLDLQKDALIKAGVNSDKDLKMNLNYYNS</sequence>
<accession>A0A0F9I1M6</accession>
<evidence type="ECO:0000259" key="1">
    <source>
        <dbReference type="PROSITE" id="PS51736"/>
    </source>
</evidence>
<gene>
    <name evidence="2" type="ORF">LCGC14_1635200</name>
</gene>
<dbReference type="InterPro" id="IPR006119">
    <property type="entry name" value="Resolv_N"/>
</dbReference>
<organism evidence="2">
    <name type="scientific">marine sediment metagenome</name>
    <dbReference type="NCBI Taxonomy" id="412755"/>
    <lineage>
        <taxon>unclassified sequences</taxon>
        <taxon>metagenomes</taxon>
        <taxon>ecological metagenomes</taxon>
    </lineage>
</organism>
<evidence type="ECO:0000313" key="2">
    <source>
        <dbReference type="EMBL" id="KKM21457.1"/>
    </source>
</evidence>
<dbReference type="GO" id="GO:0000150">
    <property type="term" value="F:DNA strand exchange activity"/>
    <property type="evidence" value="ECO:0007669"/>
    <property type="project" value="InterPro"/>
</dbReference>
<feature type="domain" description="Resolvase/invertase-type recombinase catalytic" evidence="1">
    <location>
        <begin position="1"/>
        <end position="44"/>
    </location>
</feature>
<proteinExistence type="predicted"/>
<dbReference type="GO" id="GO:0003677">
    <property type="term" value="F:DNA binding"/>
    <property type="evidence" value="ECO:0007669"/>
    <property type="project" value="InterPro"/>
</dbReference>
<name>A0A0F9I1M6_9ZZZZ</name>
<protein>
    <recommendedName>
        <fullName evidence="1">Resolvase/invertase-type recombinase catalytic domain-containing protein</fullName>
    </recommendedName>
</protein>
<dbReference type="AlphaFoldDB" id="A0A0F9I1M6"/>
<dbReference type="EMBL" id="LAZR01013546">
    <property type="protein sequence ID" value="KKM21457.1"/>
    <property type="molecule type" value="Genomic_DNA"/>
</dbReference>